<dbReference type="InterPro" id="IPR035093">
    <property type="entry name" value="RelE/ParE_toxin_dom_sf"/>
</dbReference>
<evidence type="ECO:0000313" key="3">
    <source>
        <dbReference type="EMBL" id="CAB3807522.1"/>
    </source>
</evidence>
<dbReference type="Gene3D" id="3.30.2310.20">
    <property type="entry name" value="RelE-like"/>
    <property type="match status" value="1"/>
</dbReference>
<evidence type="ECO:0000256" key="2">
    <source>
        <dbReference type="ARBA" id="ARBA00022649"/>
    </source>
</evidence>
<dbReference type="PANTHER" id="PTHR33755">
    <property type="entry name" value="TOXIN PARE1-RELATED"/>
    <property type="match status" value="1"/>
</dbReference>
<dbReference type="Proteomes" id="UP000494365">
    <property type="component" value="Unassembled WGS sequence"/>
</dbReference>
<proteinExistence type="inferred from homology"/>
<dbReference type="Pfam" id="PF05016">
    <property type="entry name" value="ParE_toxin"/>
    <property type="match status" value="1"/>
</dbReference>
<organism evidence="3 4">
    <name type="scientific">Paraburkholderia ultramafica</name>
    <dbReference type="NCBI Taxonomy" id="1544867"/>
    <lineage>
        <taxon>Bacteria</taxon>
        <taxon>Pseudomonadati</taxon>
        <taxon>Pseudomonadota</taxon>
        <taxon>Betaproteobacteria</taxon>
        <taxon>Burkholderiales</taxon>
        <taxon>Burkholderiaceae</taxon>
        <taxon>Paraburkholderia</taxon>
    </lineage>
</organism>
<protein>
    <recommendedName>
        <fullName evidence="5">Plasmid stabilization system protein ParE</fullName>
    </recommendedName>
</protein>
<dbReference type="AlphaFoldDB" id="A0A6S7CEH0"/>
<keyword evidence="4" id="KW-1185">Reference proteome</keyword>
<dbReference type="EMBL" id="CADIKK010000051">
    <property type="protein sequence ID" value="CAB3807522.1"/>
    <property type="molecule type" value="Genomic_DNA"/>
</dbReference>
<evidence type="ECO:0000256" key="1">
    <source>
        <dbReference type="ARBA" id="ARBA00006226"/>
    </source>
</evidence>
<comment type="similarity">
    <text evidence="1">Belongs to the RelE toxin family.</text>
</comment>
<keyword evidence="2" id="KW-1277">Toxin-antitoxin system</keyword>
<reference evidence="3 4" key="1">
    <citation type="submission" date="2020-04" db="EMBL/GenBank/DDBJ databases">
        <authorList>
            <person name="De Canck E."/>
        </authorList>
    </citation>
    <scope>NUCLEOTIDE SEQUENCE [LARGE SCALE GENOMIC DNA]</scope>
    <source>
        <strain evidence="3 4">LMG 28614</strain>
    </source>
</reference>
<dbReference type="InterPro" id="IPR007712">
    <property type="entry name" value="RelE/ParE_toxin"/>
</dbReference>
<accession>A0A6S7CEH0</accession>
<dbReference type="PANTHER" id="PTHR33755:SF6">
    <property type="entry name" value="PLASMID STABILIZATION SYSTEM PROTEIN"/>
    <property type="match status" value="1"/>
</dbReference>
<dbReference type="RefSeq" id="WP_175153515.1">
    <property type="nucleotide sequence ID" value="NZ_CADIKK010000051.1"/>
</dbReference>
<sequence length="103" mass="11981">MIVQILPDAEADLEAVGDYMARDNPRRALSFVRELRELREKCTRLADMYVAFPIVPRYEDRGVRHRVHGGHQIFYRVVGQPPERIDVIHVLHSARNYAAILFP</sequence>
<name>A0A6S7CEH0_9BURK</name>
<dbReference type="InterPro" id="IPR051803">
    <property type="entry name" value="TA_system_RelE-like_toxin"/>
</dbReference>
<evidence type="ECO:0008006" key="5">
    <source>
        <dbReference type="Google" id="ProtNLM"/>
    </source>
</evidence>
<evidence type="ECO:0000313" key="4">
    <source>
        <dbReference type="Proteomes" id="UP000494365"/>
    </source>
</evidence>
<gene>
    <name evidence="3" type="ORF">LMG28614_06623</name>
</gene>